<dbReference type="EMBL" id="CP026652">
    <property type="protein sequence ID" value="AVH56505.1"/>
    <property type="molecule type" value="Genomic_DNA"/>
</dbReference>
<evidence type="ECO:0000313" key="2">
    <source>
        <dbReference type="EMBL" id="AVH56505.1"/>
    </source>
</evidence>
<feature type="compositionally biased region" description="Basic and acidic residues" evidence="1">
    <location>
        <begin position="65"/>
        <end position="81"/>
    </location>
</feature>
<evidence type="ECO:0000256" key="1">
    <source>
        <dbReference type="SAM" id="MobiDB-lite"/>
    </source>
</evidence>
<sequence>MCPASKIDDTSRVARGGPWPDARTWAEAAARGIPDSGGSWGRAPLGHRACEEAYAAVPQRAGGRLADEGDGRRAGPGDHRGAVGAGAAPVRRRVTIFNPRLDPDGSIAARLADCLRRGLSVRCRDVRR</sequence>
<name>A0ABN5HZU7_9ACTN</name>
<reference evidence="2 3" key="1">
    <citation type="submission" date="2018-02" db="EMBL/GenBank/DDBJ databases">
        <title>Complete genome sequence of Streptomyces dengpaensis, the producer of angucyclines.</title>
        <authorList>
            <person name="Yumei L."/>
        </authorList>
    </citation>
    <scope>NUCLEOTIDE SEQUENCE [LARGE SCALE GENOMIC DNA]</scope>
    <source>
        <strain evidence="2 3">XZHG99</strain>
    </source>
</reference>
<feature type="region of interest" description="Disordered" evidence="1">
    <location>
        <begin position="1"/>
        <end position="20"/>
    </location>
</feature>
<feature type="region of interest" description="Disordered" evidence="1">
    <location>
        <begin position="60"/>
        <end position="88"/>
    </location>
</feature>
<protein>
    <submittedName>
        <fullName evidence="2">Uncharacterized protein</fullName>
    </submittedName>
</protein>
<feature type="compositionally biased region" description="Basic and acidic residues" evidence="1">
    <location>
        <begin position="1"/>
        <end position="12"/>
    </location>
</feature>
<proteinExistence type="predicted"/>
<gene>
    <name evidence="2" type="ORF">C4B68_12810</name>
</gene>
<organism evidence="2 3">
    <name type="scientific">Streptomyces dengpaensis</name>
    <dbReference type="NCBI Taxonomy" id="2049881"/>
    <lineage>
        <taxon>Bacteria</taxon>
        <taxon>Bacillati</taxon>
        <taxon>Actinomycetota</taxon>
        <taxon>Actinomycetes</taxon>
        <taxon>Kitasatosporales</taxon>
        <taxon>Streptomycetaceae</taxon>
        <taxon>Streptomyces</taxon>
    </lineage>
</organism>
<keyword evidence="3" id="KW-1185">Reference proteome</keyword>
<accession>A0ABN5HZU7</accession>
<evidence type="ECO:0000313" key="3">
    <source>
        <dbReference type="Proteomes" id="UP000238413"/>
    </source>
</evidence>
<dbReference type="Proteomes" id="UP000238413">
    <property type="component" value="Chromosome"/>
</dbReference>